<evidence type="ECO:0000313" key="1">
    <source>
        <dbReference type="EMBL" id="NKQ56778.1"/>
    </source>
</evidence>
<reference evidence="1 2" key="1">
    <citation type="submission" date="2020-04" db="EMBL/GenBank/DDBJ databases">
        <title>Novel species.</title>
        <authorList>
            <person name="Teo W.F.A."/>
            <person name="Lipun K."/>
            <person name="Srisuk N."/>
            <person name="Duangmal K."/>
        </authorList>
    </citation>
    <scope>NUCLEOTIDE SEQUENCE [LARGE SCALE GENOMIC DNA]</scope>
    <source>
        <strain evidence="1 2">K13G38</strain>
    </source>
</reference>
<evidence type="ECO:0000313" key="2">
    <source>
        <dbReference type="Proteomes" id="UP000715441"/>
    </source>
</evidence>
<dbReference type="Proteomes" id="UP000715441">
    <property type="component" value="Unassembled WGS sequence"/>
</dbReference>
<accession>A0ABX1JAI0</accession>
<comment type="caution">
    <text evidence="1">The sequence shown here is derived from an EMBL/GenBank/DDBJ whole genome shotgun (WGS) entry which is preliminary data.</text>
</comment>
<dbReference type="EMBL" id="JAAXLS010000027">
    <property type="protein sequence ID" value="NKQ56778.1"/>
    <property type="molecule type" value="Genomic_DNA"/>
</dbReference>
<sequence length="310" mass="35125">MIDPDRTPAADPGDAFEEYFWGLLRRRYSPADLVYIPAEMGGDCGIEGFSTDGIAYQAYADRDSANLRHRTDKQKQKLYRDTEKLKKNAVKLESMLDGVVLQSYFLLVPEYHASELIEYAAKRAGIIRGYNLSFISSNFSIRLKTPHDYPAEFQAALQDDTAKVLIHDLEIPNDYISEFEGNKPALAQTLDGKLEQLKEQIMSVNIAPLRNKLIRAFLVKQKIMDSLTSWPATWEAIELQRQLRQEHLELESELDPTPSNQRILGLIKEYEKELLTNVGGIRPGDAQRLAMGQVGEWLMRCPLSFGGGDV</sequence>
<gene>
    <name evidence="1" type="ORF">HFP15_28295</name>
</gene>
<keyword evidence="2" id="KW-1185">Reference proteome</keyword>
<organism evidence="1 2">
    <name type="scientific">Amycolatopsis acididurans</name>
    <dbReference type="NCBI Taxonomy" id="2724524"/>
    <lineage>
        <taxon>Bacteria</taxon>
        <taxon>Bacillati</taxon>
        <taxon>Actinomycetota</taxon>
        <taxon>Actinomycetes</taxon>
        <taxon>Pseudonocardiales</taxon>
        <taxon>Pseudonocardiaceae</taxon>
        <taxon>Amycolatopsis</taxon>
    </lineage>
</organism>
<proteinExistence type="predicted"/>
<protein>
    <submittedName>
        <fullName evidence="1">Uncharacterized protein</fullName>
    </submittedName>
</protein>
<name>A0ABX1JAI0_9PSEU</name>
<dbReference type="RefSeq" id="WP_168519810.1">
    <property type="nucleotide sequence ID" value="NZ_JAAXLS010000027.1"/>
</dbReference>